<keyword evidence="11 14" id="KW-0472">Membrane</keyword>
<keyword evidence="13 14" id="KW-0998">Cell outer membrane</keyword>
<evidence type="ECO:0000256" key="8">
    <source>
        <dbReference type="ARBA" id="ARBA00023004"/>
    </source>
</evidence>
<dbReference type="InterPro" id="IPR012910">
    <property type="entry name" value="Plug_dom"/>
</dbReference>
<dbReference type="SUPFAM" id="SSF56935">
    <property type="entry name" value="Porins"/>
    <property type="match status" value="1"/>
</dbReference>
<evidence type="ECO:0000256" key="10">
    <source>
        <dbReference type="ARBA" id="ARBA00023077"/>
    </source>
</evidence>
<dbReference type="Gene3D" id="2.40.170.20">
    <property type="entry name" value="TonB-dependent receptor, beta-barrel domain"/>
    <property type="match status" value="1"/>
</dbReference>
<name>A0ABN1KXF3_9BURK</name>
<feature type="domain" description="TonB-dependent receptor plug" evidence="17">
    <location>
        <begin position="85"/>
        <end position="183"/>
    </location>
</feature>
<feature type="domain" description="TonB-dependent receptor-like beta-barrel" evidence="16">
    <location>
        <begin position="258"/>
        <end position="733"/>
    </location>
</feature>
<reference evidence="18 19" key="1">
    <citation type="journal article" date="2019" name="Int. J. Syst. Evol. Microbiol.">
        <title>The Global Catalogue of Microorganisms (GCM) 10K type strain sequencing project: providing services to taxonomists for standard genome sequencing and annotation.</title>
        <authorList>
            <consortium name="The Broad Institute Genomics Platform"/>
            <consortium name="The Broad Institute Genome Sequencing Center for Infectious Disease"/>
            <person name="Wu L."/>
            <person name="Ma J."/>
        </authorList>
    </citation>
    <scope>NUCLEOTIDE SEQUENCE [LARGE SCALE GENOMIC DNA]</scope>
    <source>
        <strain evidence="18 19">JCM 15515</strain>
    </source>
</reference>
<evidence type="ECO:0000313" key="19">
    <source>
        <dbReference type="Proteomes" id="UP001500573"/>
    </source>
</evidence>
<evidence type="ECO:0000256" key="15">
    <source>
        <dbReference type="RuleBase" id="RU003357"/>
    </source>
</evidence>
<protein>
    <submittedName>
        <fullName evidence="18">TonB-dependent siderophore receptor</fullName>
    </submittedName>
</protein>
<evidence type="ECO:0000256" key="1">
    <source>
        <dbReference type="ARBA" id="ARBA00004571"/>
    </source>
</evidence>
<keyword evidence="7" id="KW-0732">Signal</keyword>
<evidence type="ECO:0000256" key="4">
    <source>
        <dbReference type="ARBA" id="ARBA00022452"/>
    </source>
</evidence>
<evidence type="ECO:0000256" key="3">
    <source>
        <dbReference type="ARBA" id="ARBA00022448"/>
    </source>
</evidence>
<dbReference type="InterPro" id="IPR000531">
    <property type="entry name" value="Beta-barrel_TonB"/>
</dbReference>
<dbReference type="PANTHER" id="PTHR32552">
    <property type="entry name" value="FERRICHROME IRON RECEPTOR-RELATED"/>
    <property type="match status" value="1"/>
</dbReference>
<evidence type="ECO:0000256" key="9">
    <source>
        <dbReference type="ARBA" id="ARBA00023065"/>
    </source>
</evidence>
<dbReference type="PANTHER" id="PTHR32552:SF89">
    <property type="entry name" value="CATECHOLATE SIDEROPHORE RECEPTOR FIU"/>
    <property type="match status" value="1"/>
</dbReference>
<evidence type="ECO:0000259" key="16">
    <source>
        <dbReference type="Pfam" id="PF00593"/>
    </source>
</evidence>
<dbReference type="Proteomes" id="UP001500573">
    <property type="component" value="Unassembled WGS sequence"/>
</dbReference>
<keyword evidence="19" id="KW-1185">Reference proteome</keyword>
<keyword evidence="5" id="KW-0410">Iron transport</keyword>
<comment type="caution">
    <text evidence="18">The sequence shown here is derived from an EMBL/GenBank/DDBJ whole genome shotgun (WGS) entry which is preliminary data.</text>
</comment>
<keyword evidence="4 14" id="KW-1134">Transmembrane beta strand</keyword>
<dbReference type="Pfam" id="PF07715">
    <property type="entry name" value="Plug"/>
    <property type="match status" value="1"/>
</dbReference>
<accession>A0ABN1KXF3</accession>
<evidence type="ECO:0000313" key="18">
    <source>
        <dbReference type="EMBL" id="GAA0778339.1"/>
    </source>
</evidence>
<keyword evidence="6 14" id="KW-0812">Transmembrane</keyword>
<dbReference type="PROSITE" id="PS52016">
    <property type="entry name" value="TONB_DEPENDENT_REC_3"/>
    <property type="match status" value="1"/>
</dbReference>
<keyword evidence="3 14" id="KW-0813">Transport</keyword>
<evidence type="ECO:0000256" key="2">
    <source>
        <dbReference type="ARBA" id="ARBA00009810"/>
    </source>
</evidence>
<keyword evidence="9" id="KW-0406">Ion transport</keyword>
<evidence type="ECO:0000256" key="7">
    <source>
        <dbReference type="ARBA" id="ARBA00022729"/>
    </source>
</evidence>
<dbReference type="CDD" id="cd01347">
    <property type="entry name" value="ligand_gated_channel"/>
    <property type="match status" value="1"/>
</dbReference>
<dbReference type="InterPro" id="IPR036942">
    <property type="entry name" value="Beta-barrel_TonB_sf"/>
</dbReference>
<evidence type="ECO:0000256" key="14">
    <source>
        <dbReference type="PROSITE-ProRule" id="PRU01360"/>
    </source>
</evidence>
<evidence type="ECO:0000259" key="17">
    <source>
        <dbReference type="Pfam" id="PF07715"/>
    </source>
</evidence>
<comment type="similarity">
    <text evidence="2 14 15">Belongs to the TonB-dependent receptor family.</text>
</comment>
<gene>
    <name evidence="18" type="ORF">GCM10009108_15160</name>
</gene>
<keyword evidence="12 18" id="KW-0675">Receptor</keyword>
<dbReference type="InterPro" id="IPR010105">
    <property type="entry name" value="TonB_sidphr_rcpt"/>
</dbReference>
<sequence length="764" mass="82469">MRLILIVINKIHLEKLLASHPSASRTLLGSSLALALAAPGAFLPAGAHAQNADKPVTLSPVKVQGDQGENYKTDEASQAKFTAPLLDTPKSVQIIPQAIIQDTHATSLEDVLRNSPGITFGAGEGGQPLADRPFIRGASSASNIYVDGLRDAGGQTREIFNLESVEVIRGADSALGGRGTGGGSINLSSKHAHLGNAASASLGIGTDKYLRATADGNWQLSDTAAFRLNVMGASGDMPGRSAVDYKNWGVAPTISFGLGTPTRASISYYHYQTDGMPDYGVPLTRNTTIKTDTGILDVDRETFYGLYDRDFRKTQADIGTIEIEHDITDRLTVRNATRYGETINDYVVTNPGDGLRWLDAPTNTWWLQRGLKSRWQKSTILANVTELTGKFETAGLKHRFNAGIELSRETTKNASYNVVTMNGTACPASLPGSAKSTLDCTPLYNPNPNDPWSGSITRNPLSLDAKSTTQAAYFFDSIELNEQFSVNAGLRFDRYRISGETVPRGAASPVSGDGSWNMFNYQLGLIYKPAQNGSIYLSYATASTPPSMTGGDQETLSPTLDELKPEKSRTIELGTKWNLLDDRLGLTAALFENERRDAQIDLEDGSTAQAGKTRVRGLELGISGKITPKWAVYGGYAYMDSKLVQGDYGNVREGDPLAGTPKHSFSLWSTYKVLPPLTVGAGAYYVGKTFGGNQGGAGGGNLETYMPAYWRFDAMASYQFNKNLSLQLNALNLTDKVYYAHNNGNHHADFGPGRQVILTANLKY</sequence>
<evidence type="ECO:0000256" key="6">
    <source>
        <dbReference type="ARBA" id="ARBA00022692"/>
    </source>
</evidence>
<evidence type="ECO:0000256" key="5">
    <source>
        <dbReference type="ARBA" id="ARBA00022496"/>
    </source>
</evidence>
<evidence type="ECO:0000256" key="12">
    <source>
        <dbReference type="ARBA" id="ARBA00023170"/>
    </source>
</evidence>
<dbReference type="Gene3D" id="2.170.130.10">
    <property type="entry name" value="TonB-dependent receptor, plug domain"/>
    <property type="match status" value="1"/>
</dbReference>
<dbReference type="EMBL" id="BAAAEX010000009">
    <property type="protein sequence ID" value="GAA0778339.1"/>
    <property type="molecule type" value="Genomic_DNA"/>
</dbReference>
<evidence type="ECO:0000256" key="11">
    <source>
        <dbReference type="ARBA" id="ARBA00023136"/>
    </source>
</evidence>
<keyword evidence="8" id="KW-0408">Iron</keyword>
<dbReference type="InterPro" id="IPR039426">
    <property type="entry name" value="TonB-dep_rcpt-like"/>
</dbReference>
<evidence type="ECO:0000256" key="13">
    <source>
        <dbReference type="ARBA" id="ARBA00023237"/>
    </source>
</evidence>
<comment type="subcellular location">
    <subcellularLocation>
        <location evidence="1 14">Cell outer membrane</location>
        <topology evidence="1 14">Multi-pass membrane protein</topology>
    </subcellularLocation>
</comment>
<dbReference type="InterPro" id="IPR037066">
    <property type="entry name" value="Plug_dom_sf"/>
</dbReference>
<proteinExistence type="inferred from homology"/>
<dbReference type="NCBIfam" id="TIGR01783">
    <property type="entry name" value="TonB-siderophor"/>
    <property type="match status" value="1"/>
</dbReference>
<dbReference type="Pfam" id="PF00593">
    <property type="entry name" value="TonB_dep_Rec_b-barrel"/>
    <property type="match status" value="1"/>
</dbReference>
<keyword evidence="10 15" id="KW-0798">TonB box</keyword>
<organism evidence="18 19">
    <name type="scientific">Castellaniella ginsengisoli</name>
    <dbReference type="NCBI Taxonomy" id="546114"/>
    <lineage>
        <taxon>Bacteria</taxon>
        <taxon>Pseudomonadati</taxon>
        <taxon>Pseudomonadota</taxon>
        <taxon>Betaproteobacteria</taxon>
        <taxon>Burkholderiales</taxon>
        <taxon>Alcaligenaceae</taxon>
        <taxon>Castellaniella</taxon>
    </lineage>
</organism>